<accession>A0A0N9PLV1</accession>
<evidence type="ECO:0000313" key="2">
    <source>
        <dbReference type="EMBL" id="ALH06774.1"/>
    </source>
</evidence>
<organism evidence="2 3">
    <name type="scientific">Port-miou virus</name>
    <dbReference type="NCBI Taxonomy" id="1733873"/>
    <lineage>
        <taxon>Viruses</taxon>
        <taxon>Varidnaviria</taxon>
        <taxon>Bamfordvirae</taxon>
        <taxon>Nucleocytoviricota</taxon>
        <taxon>Megaviricetes</taxon>
        <taxon>Pimascovirales</taxon>
        <taxon>Pimascovirales incertae sedis</taxon>
        <taxon>Marseilleviridae</taxon>
        <taxon>Losannavirus</taxon>
        <taxon>Losannavirus lausannense</taxon>
        <taxon>Lausannevirus</taxon>
    </lineage>
</organism>
<dbReference type="EMBL" id="KT428292">
    <property type="protein sequence ID" value="ALH06774.1"/>
    <property type="molecule type" value="Genomic_DNA"/>
</dbReference>
<feature type="coiled-coil region" evidence="1">
    <location>
        <begin position="78"/>
        <end position="112"/>
    </location>
</feature>
<dbReference type="Proteomes" id="UP000319438">
    <property type="component" value="Segment"/>
</dbReference>
<reference evidence="2" key="1">
    <citation type="journal article" date="2015" name="Genome Announc.">
        <title>Complete Genome Sequence of a New Member of the Marseilleviridae Recovered from the Brackish Submarine Spring in the Cassis Port-Miou Calanque, France.</title>
        <authorList>
            <person name="Doutre G."/>
            <person name="Arfib B."/>
            <person name="Rochette P."/>
            <person name="Claverie J.M."/>
            <person name="Bonin P."/>
            <person name="Abergel C."/>
        </authorList>
    </citation>
    <scope>NUCLEOTIDE SEQUENCE [LARGE SCALE GENOMIC DNA]</scope>
    <source>
        <strain evidence="2">1</strain>
    </source>
</reference>
<name>A0A0N9PLV1_9VIRU</name>
<evidence type="ECO:0000256" key="1">
    <source>
        <dbReference type="SAM" id="Coils"/>
    </source>
</evidence>
<gene>
    <name evidence="2" type="ORF">PMV_076</name>
</gene>
<sequence>MSRYVPRLLKFLEAEFELDSGETIVDIEPRTDNVLVKLCVPKYCVSSSWFEVSKPEFDQYQQIETSLECRIYESLYYRRETRRKVTKMRKELEQMKNALEAAFEKILELEYAPDGPKAREAKKDFERLCQQ</sequence>
<proteinExistence type="predicted"/>
<keyword evidence="1" id="KW-0175">Coiled coil</keyword>
<protein>
    <submittedName>
        <fullName evidence="2">Uncharacterized protein</fullName>
    </submittedName>
</protein>
<evidence type="ECO:0000313" key="3">
    <source>
        <dbReference type="Proteomes" id="UP000319438"/>
    </source>
</evidence>